<dbReference type="SMART" id="SM00091">
    <property type="entry name" value="PAS"/>
    <property type="match status" value="2"/>
</dbReference>
<dbReference type="Gene3D" id="3.30.450.40">
    <property type="match status" value="1"/>
</dbReference>
<dbReference type="EC" id="2.7.13.3" evidence="2"/>
<feature type="modified residue" description="4-aspartylphosphate" evidence="4">
    <location>
        <position position="665"/>
    </location>
</feature>
<evidence type="ECO:0000259" key="9">
    <source>
        <dbReference type="PROSITE" id="PS50113"/>
    </source>
</evidence>
<dbReference type="SUPFAM" id="SSF55785">
    <property type="entry name" value="PYP-like sensor domain (PAS domain)"/>
    <property type="match status" value="3"/>
</dbReference>
<dbReference type="SMART" id="SM00388">
    <property type="entry name" value="HisKA"/>
    <property type="match status" value="2"/>
</dbReference>
<name>A0ABX0FL17_9BURK</name>
<dbReference type="InterPro" id="IPR001789">
    <property type="entry name" value="Sig_transdc_resp-reg_receiver"/>
</dbReference>
<comment type="catalytic activity">
    <reaction evidence="1">
        <text>ATP + protein L-histidine = ADP + protein N-phospho-L-histidine.</text>
        <dbReference type="EC" id="2.7.13.3"/>
    </reaction>
</comment>
<feature type="domain" description="Histidine kinase" evidence="6">
    <location>
        <begin position="335"/>
        <end position="551"/>
    </location>
</feature>
<dbReference type="Proteomes" id="UP000666369">
    <property type="component" value="Unassembled WGS sequence"/>
</dbReference>
<evidence type="ECO:0000256" key="4">
    <source>
        <dbReference type="PROSITE-ProRule" id="PRU00169"/>
    </source>
</evidence>
<evidence type="ECO:0000256" key="3">
    <source>
        <dbReference type="ARBA" id="ARBA00022553"/>
    </source>
</evidence>
<feature type="domain" description="PAS" evidence="8">
    <location>
        <begin position="748"/>
        <end position="818"/>
    </location>
</feature>
<dbReference type="PRINTS" id="PR00344">
    <property type="entry name" value="BCTRLSENSOR"/>
</dbReference>
<dbReference type="InterPro" id="IPR036097">
    <property type="entry name" value="HisK_dim/P_sf"/>
</dbReference>
<dbReference type="SUPFAM" id="SSF55781">
    <property type="entry name" value="GAF domain-like"/>
    <property type="match status" value="1"/>
</dbReference>
<dbReference type="InterPro" id="IPR036890">
    <property type="entry name" value="HATPase_C_sf"/>
</dbReference>
<dbReference type="SMART" id="SM00086">
    <property type="entry name" value="PAC"/>
    <property type="match status" value="1"/>
</dbReference>
<evidence type="ECO:0000259" key="8">
    <source>
        <dbReference type="PROSITE" id="PS50112"/>
    </source>
</evidence>
<evidence type="ECO:0000313" key="10">
    <source>
        <dbReference type="EMBL" id="NGZ85284.1"/>
    </source>
</evidence>
<dbReference type="InterPro" id="IPR035965">
    <property type="entry name" value="PAS-like_dom_sf"/>
</dbReference>
<dbReference type="PROSITE" id="PS50109">
    <property type="entry name" value="HIS_KIN"/>
    <property type="match status" value="2"/>
</dbReference>
<gene>
    <name evidence="10" type="ORF">GW587_13580</name>
</gene>
<evidence type="ECO:0000256" key="5">
    <source>
        <dbReference type="SAM" id="MobiDB-lite"/>
    </source>
</evidence>
<dbReference type="Pfam" id="PF00512">
    <property type="entry name" value="HisKA"/>
    <property type="match status" value="2"/>
</dbReference>
<dbReference type="Pfam" id="PF00072">
    <property type="entry name" value="Response_reg"/>
    <property type="match status" value="2"/>
</dbReference>
<feature type="domain" description="Response regulatory" evidence="7">
    <location>
        <begin position="617"/>
        <end position="732"/>
    </location>
</feature>
<dbReference type="CDD" id="cd00082">
    <property type="entry name" value="HisKA"/>
    <property type="match status" value="2"/>
</dbReference>
<dbReference type="InterPro" id="IPR003661">
    <property type="entry name" value="HisK_dim/P_dom"/>
</dbReference>
<organism evidence="10 11">
    <name type="scientific">Duganella aceris</name>
    <dbReference type="NCBI Taxonomy" id="2703883"/>
    <lineage>
        <taxon>Bacteria</taxon>
        <taxon>Pseudomonadati</taxon>
        <taxon>Pseudomonadota</taxon>
        <taxon>Betaproteobacteria</taxon>
        <taxon>Burkholderiales</taxon>
        <taxon>Oxalobacteraceae</taxon>
        <taxon>Telluria group</taxon>
        <taxon>Duganella</taxon>
    </lineage>
</organism>
<dbReference type="InterPro" id="IPR011006">
    <property type="entry name" value="CheY-like_superfamily"/>
</dbReference>
<dbReference type="EMBL" id="JAADJT010000005">
    <property type="protein sequence ID" value="NGZ85284.1"/>
    <property type="molecule type" value="Genomic_DNA"/>
</dbReference>
<evidence type="ECO:0000313" key="11">
    <source>
        <dbReference type="Proteomes" id="UP000666369"/>
    </source>
</evidence>
<dbReference type="SUPFAM" id="SSF47384">
    <property type="entry name" value="Homodimeric domain of signal transducing histidine kinase"/>
    <property type="match status" value="2"/>
</dbReference>
<dbReference type="Pfam" id="PF02518">
    <property type="entry name" value="HATPase_c"/>
    <property type="match status" value="2"/>
</dbReference>
<protein>
    <recommendedName>
        <fullName evidence="2">histidine kinase</fullName>
        <ecNumber evidence="2">2.7.13.3</ecNumber>
    </recommendedName>
</protein>
<dbReference type="InterPro" id="IPR013655">
    <property type="entry name" value="PAS_fold_3"/>
</dbReference>
<dbReference type="PROSITE" id="PS50110">
    <property type="entry name" value="RESPONSE_REGULATORY"/>
    <property type="match status" value="2"/>
</dbReference>
<dbReference type="InterPro" id="IPR000700">
    <property type="entry name" value="PAS-assoc_C"/>
</dbReference>
<dbReference type="SUPFAM" id="SSF55874">
    <property type="entry name" value="ATPase domain of HSP90 chaperone/DNA topoisomerase II/histidine kinase"/>
    <property type="match status" value="2"/>
</dbReference>
<dbReference type="PROSITE" id="PS50113">
    <property type="entry name" value="PAC"/>
    <property type="match status" value="1"/>
</dbReference>
<proteinExistence type="predicted"/>
<evidence type="ECO:0000256" key="2">
    <source>
        <dbReference type="ARBA" id="ARBA00012438"/>
    </source>
</evidence>
<dbReference type="InterPro" id="IPR003594">
    <property type="entry name" value="HATPase_dom"/>
</dbReference>
<dbReference type="SMART" id="SM00387">
    <property type="entry name" value="HATPase_c"/>
    <property type="match status" value="2"/>
</dbReference>
<dbReference type="Gene3D" id="3.30.450.20">
    <property type="entry name" value="PAS domain"/>
    <property type="match status" value="3"/>
</dbReference>
<dbReference type="CDD" id="cd00075">
    <property type="entry name" value="HATPase"/>
    <property type="match status" value="1"/>
</dbReference>
<dbReference type="SMART" id="SM00448">
    <property type="entry name" value="REC"/>
    <property type="match status" value="2"/>
</dbReference>
<feature type="domain" description="Response regulatory" evidence="7">
    <location>
        <begin position="1264"/>
        <end position="1380"/>
    </location>
</feature>
<dbReference type="Pfam" id="PF08447">
    <property type="entry name" value="PAS_3"/>
    <property type="match status" value="1"/>
</dbReference>
<dbReference type="Gene3D" id="1.10.287.130">
    <property type="match status" value="2"/>
</dbReference>
<sequence length="1383" mass="149212">MGALIATIDWSRTPLGPLESWPQSLRTSVSLCLSSTFPILVAWGPEHIQIYNDAYRPICGGKHPEAMGEPFKVCWATALPVVGAKFDRALEGEGTYIHNQQMFLDRDGYLEEAFMTFSFSPIRAESGEVGGIFHPITEATGQVLNARRSQSLRDLSTGLGDARTVEDIGRDLAAQFDQMSLDVPFLLFYQRDADSGQLHLRGHAGIAAGHALAPVVSALDDACWPFAQVAATGKAQQVDGLEQRFGDQRCGPYEEQPRSALVMPLTLPGQQDVFGFLVAGVSACRALDADYHNFYALLNAALNTAVGNVTAYEQEQRRAEELAHIDRAKTAFFSNVSHEFRTPLTLILGPLDDALANDGLAPEQRRRIETTHRNALRLLKLVNSLLDFSRIEAGRVQASYQPLDLAHVTTELAGVFESAMAKGGLSYTLDLPPLPQPVYVDRDMWEKIVFNLLSNAFKFTLAGGVTLTLREHAGMARLSVSDTGGGIPPEELPRTFERFHRIEGAQGRTYEGSGIGLALIQELVRLHGGAIAVHSVVGEGTRFDVDLPFGLAHLPGERIVTPSADGADIAPDTARTGAAFVEEALRWLPDVDEGKAAPARPPAANGEPAMPDLERPRILIADDNNDMRAYLKSLLDAHADVMVCADGEAAFEILLRDPPDLLLSDVMMPRLDGFGLIARIRAHEPLRHLPVILLSARAGEEAKVEGLRAGADDYLVKPFSTSELLARVLRQVMLARERSQQRQEAARQEAYFHTLIDASPVILWTTDADAQTTYLSQRWYDFTGRTSQQDLGVGWLENVHPDDVERVSAAFAAASAAHAPYSADFRLRRHDGVYHWCIDAGMPRFDEQGRPAGFVGTVIDIHARKVLQDRFERVSSAGDVGVWHADAPFDSLRINPQTAEHLGLPGRHNMTVAQWLAAVHGDDRERLAAGVARSLREGTPLEAEFRVAGDAASAAAPRWLRMVGWCDVDEHGLPVLFDGISVDVSTHKHAELELQRLASAVTERNRLQSEFLFTLAHELRNPLAPIRAGLELMAAGGKTASTVDLQGMMRRQVDHMVHLVDDLLDTARLAEGKVALRCDGVTLAEVVTDAVEISTPLLDGAGHRLLLDLPAAPVALYADRHRIAQVLSNLINNAAKYTPPGGRIEVAAVVEGGEAVISVSDNGVGIAPHFLASVFDMYAQAQGAELLAQGGLGVGLHLVQQLVQLHGGRVAAHSAGIGQGSRFTVWLPLPGQPAAAAGTPSSVASPALPDRQSAGGDGAAQGLNVLVVDDNVDAAETLAALLEFYGHQVSVAHSGTAALSRGAELLPRVVFLDIGLPDMSGFDAALALRKIDGMAQAKIIALTGWGTDADKQRSSAAGFDLHLTKPVDFDHVRDVLTRIAAEG</sequence>
<dbReference type="InterPro" id="IPR029016">
    <property type="entry name" value="GAF-like_dom_sf"/>
</dbReference>
<reference evidence="11" key="1">
    <citation type="submission" date="2023-07" db="EMBL/GenBank/DDBJ databases">
        <title>Duganella aceri sp. nov., isolated from tree sap.</title>
        <authorList>
            <person name="Kim I.S."/>
        </authorList>
    </citation>
    <scope>NUCLEOTIDE SEQUENCE [LARGE SCALE GENOMIC DNA]</scope>
    <source>
        <strain evidence="11">SAP-35</strain>
    </source>
</reference>
<dbReference type="CDD" id="cd17574">
    <property type="entry name" value="REC_OmpR"/>
    <property type="match status" value="1"/>
</dbReference>
<dbReference type="PANTHER" id="PTHR43547">
    <property type="entry name" value="TWO-COMPONENT HISTIDINE KINASE"/>
    <property type="match status" value="1"/>
</dbReference>
<dbReference type="PANTHER" id="PTHR43547:SF2">
    <property type="entry name" value="HYBRID SIGNAL TRANSDUCTION HISTIDINE KINASE C"/>
    <property type="match status" value="1"/>
</dbReference>
<keyword evidence="3 4" id="KW-0597">Phosphoprotein</keyword>
<dbReference type="CDD" id="cd00130">
    <property type="entry name" value="PAS"/>
    <property type="match status" value="1"/>
</dbReference>
<dbReference type="NCBIfam" id="TIGR00229">
    <property type="entry name" value="sensory_box"/>
    <property type="match status" value="1"/>
</dbReference>
<dbReference type="CDD" id="cd17580">
    <property type="entry name" value="REC_2_DhkD-like"/>
    <property type="match status" value="1"/>
</dbReference>
<feature type="modified residue" description="4-aspartylphosphate" evidence="4">
    <location>
        <position position="1313"/>
    </location>
</feature>
<dbReference type="InterPro" id="IPR005467">
    <property type="entry name" value="His_kinase_dom"/>
</dbReference>
<dbReference type="PROSITE" id="PS50112">
    <property type="entry name" value="PAS"/>
    <property type="match status" value="1"/>
</dbReference>
<keyword evidence="11" id="KW-1185">Reference proteome</keyword>
<evidence type="ECO:0000259" key="6">
    <source>
        <dbReference type="PROSITE" id="PS50109"/>
    </source>
</evidence>
<dbReference type="Gene3D" id="3.40.50.2300">
    <property type="match status" value="2"/>
</dbReference>
<dbReference type="Gene3D" id="3.30.565.10">
    <property type="entry name" value="Histidine kinase-like ATPase, C-terminal domain"/>
    <property type="match status" value="2"/>
</dbReference>
<feature type="domain" description="Histidine kinase" evidence="6">
    <location>
        <begin position="1014"/>
        <end position="1231"/>
    </location>
</feature>
<dbReference type="InterPro" id="IPR000014">
    <property type="entry name" value="PAS"/>
</dbReference>
<dbReference type="InterPro" id="IPR001610">
    <property type="entry name" value="PAC"/>
</dbReference>
<feature type="region of interest" description="Disordered" evidence="5">
    <location>
        <begin position="591"/>
        <end position="612"/>
    </location>
</feature>
<dbReference type="SUPFAM" id="SSF52172">
    <property type="entry name" value="CheY-like"/>
    <property type="match status" value="2"/>
</dbReference>
<evidence type="ECO:0000259" key="7">
    <source>
        <dbReference type="PROSITE" id="PS50110"/>
    </source>
</evidence>
<feature type="domain" description="PAC" evidence="9">
    <location>
        <begin position="821"/>
        <end position="873"/>
    </location>
</feature>
<dbReference type="InterPro" id="IPR004358">
    <property type="entry name" value="Sig_transdc_His_kin-like_C"/>
</dbReference>
<dbReference type="RefSeq" id="WP_166103641.1">
    <property type="nucleotide sequence ID" value="NZ_JAADJT010000005.1"/>
</dbReference>
<comment type="caution">
    <text evidence="10">The sequence shown here is derived from an EMBL/GenBank/DDBJ whole genome shotgun (WGS) entry which is preliminary data.</text>
</comment>
<accession>A0ABX0FL17</accession>
<evidence type="ECO:0000256" key="1">
    <source>
        <dbReference type="ARBA" id="ARBA00000085"/>
    </source>
</evidence>
<dbReference type="CDD" id="cd16922">
    <property type="entry name" value="HATPase_EvgS-ArcB-TorS-like"/>
    <property type="match status" value="1"/>
</dbReference>